<name>A0ACC0BKS3_CATRO</name>
<evidence type="ECO:0000313" key="1">
    <source>
        <dbReference type="EMBL" id="KAI5673196.1"/>
    </source>
</evidence>
<comment type="caution">
    <text evidence="1">The sequence shown here is derived from an EMBL/GenBank/DDBJ whole genome shotgun (WGS) entry which is preliminary data.</text>
</comment>
<evidence type="ECO:0000313" key="2">
    <source>
        <dbReference type="Proteomes" id="UP001060085"/>
    </source>
</evidence>
<protein>
    <submittedName>
        <fullName evidence="1">Uncharacterized protein</fullName>
    </submittedName>
</protein>
<sequence>MDLPYPIQARGGGLISNHKGEWIVGFSRYFGIATSVKAELWTLRKGLELAIQHHITLLSLIDQLPGSRLAHIYREENACADLWQSMEEMLDLPSFFCTRRFPIFL</sequence>
<dbReference type="EMBL" id="CM044703">
    <property type="protein sequence ID" value="KAI5673196.1"/>
    <property type="molecule type" value="Genomic_DNA"/>
</dbReference>
<organism evidence="1 2">
    <name type="scientific">Catharanthus roseus</name>
    <name type="common">Madagascar periwinkle</name>
    <name type="synonym">Vinca rosea</name>
    <dbReference type="NCBI Taxonomy" id="4058"/>
    <lineage>
        <taxon>Eukaryota</taxon>
        <taxon>Viridiplantae</taxon>
        <taxon>Streptophyta</taxon>
        <taxon>Embryophyta</taxon>
        <taxon>Tracheophyta</taxon>
        <taxon>Spermatophyta</taxon>
        <taxon>Magnoliopsida</taxon>
        <taxon>eudicotyledons</taxon>
        <taxon>Gunneridae</taxon>
        <taxon>Pentapetalae</taxon>
        <taxon>asterids</taxon>
        <taxon>lamiids</taxon>
        <taxon>Gentianales</taxon>
        <taxon>Apocynaceae</taxon>
        <taxon>Rauvolfioideae</taxon>
        <taxon>Vinceae</taxon>
        <taxon>Catharanthinae</taxon>
        <taxon>Catharanthus</taxon>
    </lineage>
</organism>
<gene>
    <name evidence="1" type="ORF">M9H77_13560</name>
</gene>
<reference evidence="2" key="1">
    <citation type="journal article" date="2023" name="Nat. Plants">
        <title>Single-cell RNA sequencing provides a high-resolution roadmap for understanding the multicellular compartmentation of specialized metabolism.</title>
        <authorList>
            <person name="Sun S."/>
            <person name="Shen X."/>
            <person name="Li Y."/>
            <person name="Li Y."/>
            <person name="Wang S."/>
            <person name="Li R."/>
            <person name="Zhang H."/>
            <person name="Shen G."/>
            <person name="Guo B."/>
            <person name="Wei J."/>
            <person name="Xu J."/>
            <person name="St-Pierre B."/>
            <person name="Chen S."/>
            <person name="Sun C."/>
        </authorList>
    </citation>
    <scope>NUCLEOTIDE SEQUENCE [LARGE SCALE GENOMIC DNA]</scope>
</reference>
<keyword evidence="2" id="KW-1185">Reference proteome</keyword>
<accession>A0ACC0BKS3</accession>
<proteinExistence type="predicted"/>
<dbReference type="Proteomes" id="UP001060085">
    <property type="component" value="Linkage Group LG03"/>
</dbReference>